<protein>
    <submittedName>
        <fullName evidence="2">Ankyrin repeats (3 copies)</fullName>
    </submittedName>
</protein>
<reference evidence="2 3" key="1">
    <citation type="submission" date="2015-11" db="EMBL/GenBank/DDBJ databases">
        <title>Identification of large and diverse effector repertoires of 38 Legionella species.</title>
        <authorList>
            <person name="Burstein D."/>
            <person name="Amaro F."/>
            <person name="Zusman T."/>
            <person name="Lifshitz Z."/>
            <person name="Cohen O."/>
            <person name="Gilbert J.A."/>
            <person name="Pupko T."/>
            <person name="Shuman H.A."/>
            <person name="Segal G."/>
        </authorList>
    </citation>
    <scope>NUCLEOTIDE SEQUENCE [LARGE SCALE GENOMIC DNA]</scope>
    <source>
        <strain evidence="2 3">1762-AUS-E</strain>
    </source>
</reference>
<dbReference type="InterPro" id="IPR036770">
    <property type="entry name" value="Ankyrin_rpt-contain_sf"/>
</dbReference>
<dbReference type="PATRIC" id="fig|45056.6.peg.1338"/>
<gene>
    <name evidence="2" type="ORF">Lade_1296</name>
</gene>
<comment type="caution">
    <text evidence="2">The sequence shown here is derived from an EMBL/GenBank/DDBJ whole genome shotgun (WGS) entry which is preliminary data.</text>
</comment>
<organism evidence="2 3">
    <name type="scientific">Legionella adelaidensis</name>
    <dbReference type="NCBI Taxonomy" id="45056"/>
    <lineage>
        <taxon>Bacteria</taxon>
        <taxon>Pseudomonadati</taxon>
        <taxon>Pseudomonadota</taxon>
        <taxon>Gammaproteobacteria</taxon>
        <taxon>Legionellales</taxon>
        <taxon>Legionellaceae</taxon>
        <taxon>Legionella</taxon>
    </lineage>
</organism>
<keyword evidence="3" id="KW-1185">Reference proteome</keyword>
<name>A0A0W0R6H9_9GAMM</name>
<feature type="region of interest" description="Disordered" evidence="1">
    <location>
        <begin position="1196"/>
        <end position="1217"/>
    </location>
</feature>
<dbReference type="Gene3D" id="1.25.40.20">
    <property type="entry name" value="Ankyrin repeat-containing domain"/>
    <property type="match status" value="1"/>
</dbReference>
<dbReference type="AlphaFoldDB" id="A0A0W0R6H9"/>
<dbReference type="EMBL" id="LNKA01000001">
    <property type="protein sequence ID" value="KTC66638.1"/>
    <property type="molecule type" value="Genomic_DNA"/>
</dbReference>
<dbReference type="SUPFAM" id="SSF48403">
    <property type="entry name" value="Ankyrin repeat"/>
    <property type="match status" value="2"/>
</dbReference>
<proteinExistence type="predicted"/>
<evidence type="ECO:0000256" key="1">
    <source>
        <dbReference type="SAM" id="MobiDB-lite"/>
    </source>
</evidence>
<sequence>MNLTSKFLKDLKEIPVVLNPEQKERLSGLYQEAPLHGQDATKQFLYLLNTLSAYPAFRCFQVFLASIAEKWDTTPPSTQIACLTDLKIKLEVLWCTIQENPQLLSQQDASNFNDLQFGLCIAEGYRSAMELFDRIFSVRGVDAFAINQKKNYLSQLVANFLRTRPSDLDVTQGMETHYGAMFYNLICEEFGLLKMQDVYAPDPRRISPDVISQFLQYATEQMTNGHLLVEICVSNFRKKLPHHLQDLTQEEQTELFKHFSSTNSGAKQGYLWALYPDFRSLTFRDSVDKDHVFGLLWTYILLKEGWAEEVSPMAEEQTVYCSQHLIAEIDESMGFEALKPMSAQTFISHMPQFLERIAGIPGHTLSQFSFTDVLAFYQKSLEIYPSSEAVAKSAFFLELLLERNLSPSEQDNLFRVAPLPLRLYLEVIIKKNHSCLLNKLLESCHPFERKQIMAIRLQTPGSIMPEDTLLQFALKHNALDCAVILLQEMETLFPTSSFLVADSKGVTAFLEAIAINSPQSEPIETQFFQRLEAMDTTTREKCLDRAISPFLLASKRGNLRALKEMYRLGGVYGPPTTLNTAALAGQLHCVQYLLPIFLTQSNDALARDALRGGNIACILAIFEKREVNILDERYQSVYWAFGYAHFLGEQKFAQIIDCFQKIKPDFSIPAEKLNELAKTISISARILNILFEKKVCDPFELFSFYLTYKKTAELTPDESMFFSKLLSTFSQEQLIDACPIVRQNQRWVLFSTILERLQQSKLPSKRLEKLITSHAMLENALENNETTLLQKLQEIDPSIHMRHVAWLPAYHRAKRLNNEGMRQLLAGILIIKEDFSDYLAATNALCSNQPIASLPPSFFKTDYDSQENVQTILKWAIENNQKDFIILAANLLKHLTFAHHEKSLFMQFLQMCPLPIDKSIQDTVLFKAAATNCEFLALVLATPYLDINININGQTLLYFYLQRSHNHDDTKAAIHLLLDHPSIDVHFRDAYGNSYVHRLVNGVFPTVAEETYSIASKLLQKGIEVNIPNRQGVTALQLAATNQNLLQAILEQPHASHWFQGNESLILSAVSGRNASCLAMLLQRPYISQECTDWEGRNILHHLALIMHRTSSVSKSHIDFRSLKVVIKEYVTSDILQRLLQAVDRYGDTPLSLLRQATGITDPEVKFLTPAATPSTLGKRTEERGLRFFDSSAAAAGTAKKVVMEASSKTPPPGRTQ</sequence>
<dbReference type="Proteomes" id="UP000054859">
    <property type="component" value="Unassembled WGS sequence"/>
</dbReference>
<evidence type="ECO:0000313" key="3">
    <source>
        <dbReference type="Proteomes" id="UP000054859"/>
    </source>
</evidence>
<accession>A0A0W0R6H9</accession>
<evidence type="ECO:0000313" key="2">
    <source>
        <dbReference type="EMBL" id="KTC66638.1"/>
    </source>
</evidence>